<name>A0A7D4BXP4_9BACL</name>
<protein>
    <submittedName>
        <fullName evidence="4">ATP-binding cassette domain-containing protein</fullName>
    </submittedName>
</protein>
<dbReference type="EMBL" id="CP048104">
    <property type="protein sequence ID" value="QKG85553.1"/>
    <property type="molecule type" value="Genomic_DNA"/>
</dbReference>
<dbReference type="PROSITE" id="PS50893">
    <property type="entry name" value="ABC_TRANSPORTER_2"/>
    <property type="match status" value="1"/>
</dbReference>
<dbReference type="RefSeq" id="WP_173224310.1">
    <property type="nucleotide sequence ID" value="NZ_CP048104.1"/>
</dbReference>
<dbReference type="KEGG" id="kpul:GXN76_14605"/>
<dbReference type="InterPro" id="IPR027417">
    <property type="entry name" value="P-loop_NTPase"/>
</dbReference>
<evidence type="ECO:0000313" key="5">
    <source>
        <dbReference type="Proteomes" id="UP000503088"/>
    </source>
</evidence>
<evidence type="ECO:0000256" key="2">
    <source>
        <dbReference type="ARBA" id="ARBA00022840"/>
    </source>
</evidence>
<evidence type="ECO:0000313" key="4">
    <source>
        <dbReference type="EMBL" id="QKG85553.1"/>
    </source>
</evidence>
<proteinExistence type="predicted"/>
<dbReference type="GO" id="GO:0005524">
    <property type="term" value="F:ATP binding"/>
    <property type="evidence" value="ECO:0007669"/>
    <property type="project" value="UniProtKB-KW"/>
</dbReference>
<dbReference type="Pfam" id="PF00005">
    <property type="entry name" value="ABC_tran"/>
    <property type="match status" value="1"/>
</dbReference>
<accession>A0A7D4BXP4</accession>
<dbReference type="SUPFAM" id="SSF52540">
    <property type="entry name" value="P-loop containing nucleoside triphosphate hydrolases"/>
    <property type="match status" value="1"/>
</dbReference>
<dbReference type="PANTHER" id="PTHR43423:SF1">
    <property type="entry name" value="ABC TRANSPORTER I FAMILY MEMBER 17"/>
    <property type="match status" value="1"/>
</dbReference>
<dbReference type="Gene3D" id="3.40.50.300">
    <property type="entry name" value="P-loop containing nucleotide triphosphate hydrolases"/>
    <property type="match status" value="1"/>
</dbReference>
<dbReference type="InterPro" id="IPR003593">
    <property type="entry name" value="AAA+_ATPase"/>
</dbReference>
<feature type="domain" description="ABC transporter" evidence="3">
    <location>
        <begin position="6"/>
        <end position="229"/>
    </location>
</feature>
<dbReference type="InterPro" id="IPR003439">
    <property type="entry name" value="ABC_transporter-like_ATP-bd"/>
</dbReference>
<keyword evidence="1" id="KW-0547">Nucleotide-binding</keyword>
<organism evidence="4 5">
    <name type="scientific">Kroppenstedtia pulmonis</name>
    <dbReference type="NCBI Taxonomy" id="1380685"/>
    <lineage>
        <taxon>Bacteria</taxon>
        <taxon>Bacillati</taxon>
        <taxon>Bacillota</taxon>
        <taxon>Bacilli</taxon>
        <taxon>Bacillales</taxon>
        <taxon>Thermoactinomycetaceae</taxon>
        <taxon>Kroppenstedtia</taxon>
    </lineage>
</organism>
<reference evidence="4 5" key="1">
    <citation type="submission" date="2020-01" db="EMBL/GenBank/DDBJ databases">
        <authorList>
            <person name="Gulvik C.A."/>
            <person name="Batra D.G."/>
        </authorList>
    </citation>
    <scope>NUCLEOTIDE SEQUENCE [LARGE SCALE GENOMIC DNA]</scope>
    <source>
        <strain evidence="4 5">W9323</strain>
    </source>
</reference>
<keyword evidence="5" id="KW-1185">Reference proteome</keyword>
<sequence>MNPTLIRLHNVSKRYLENGEEKIILSSVNATVEQGKIIMLTGPSGSGKSTLLRLLNRLENADQGEIIYKDKPVQYWDPVQLRREVQYVFQSPILFSGTVSDNLAYPLSLQGKKLQETQMEQLLDRVGLTPATLNQSVSSLSGGEKQRVHLARSLSLQPEMLLLDEVTASLDNENAIRIEEEMRHFCLNGGTVVWISHQQEQVKRIADEIWKLEKGQLIIRKMESGGQPR</sequence>
<dbReference type="SMART" id="SM00382">
    <property type="entry name" value="AAA"/>
    <property type="match status" value="1"/>
</dbReference>
<dbReference type="AlphaFoldDB" id="A0A7D4BXP4"/>
<evidence type="ECO:0000256" key="1">
    <source>
        <dbReference type="ARBA" id="ARBA00022741"/>
    </source>
</evidence>
<keyword evidence="2 4" id="KW-0067">ATP-binding</keyword>
<dbReference type="GO" id="GO:0016887">
    <property type="term" value="F:ATP hydrolysis activity"/>
    <property type="evidence" value="ECO:0007669"/>
    <property type="project" value="InterPro"/>
</dbReference>
<dbReference type="PANTHER" id="PTHR43423">
    <property type="entry name" value="ABC TRANSPORTER I FAMILY MEMBER 17"/>
    <property type="match status" value="1"/>
</dbReference>
<gene>
    <name evidence="4" type="ORF">GXN76_14605</name>
</gene>
<evidence type="ECO:0000259" key="3">
    <source>
        <dbReference type="PROSITE" id="PS50893"/>
    </source>
</evidence>
<dbReference type="Proteomes" id="UP000503088">
    <property type="component" value="Chromosome"/>
</dbReference>